<reference evidence="2 3" key="1">
    <citation type="submission" date="2019-09" db="EMBL/GenBank/DDBJ databases">
        <title>YIM 48816 draft genome.</title>
        <authorList>
            <person name="Jiang L."/>
        </authorList>
    </citation>
    <scope>NUCLEOTIDE SEQUENCE [LARGE SCALE GENOMIC DNA]</scope>
    <source>
        <strain evidence="2 3">YIM 48816</strain>
    </source>
</reference>
<dbReference type="EMBL" id="VZZK01000018">
    <property type="protein sequence ID" value="KAB1077778.1"/>
    <property type="molecule type" value="Genomic_DNA"/>
</dbReference>
<dbReference type="OrthoDB" id="9808254at2"/>
<evidence type="ECO:0000313" key="3">
    <source>
        <dbReference type="Proteomes" id="UP000474159"/>
    </source>
</evidence>
<dbReference type="AlphaFoldDB" id="A0A6L3SZJ2"/>
<organism evidence="2 3">
    <name type="scientific">Methylobacterium soli</name>
    <dbReference type="NCBI Taxonomy" id="553447"/>
    <lineage>
        <taxon>Bacteria</taxon>
        <taxon>Pseudomonadati</taxon>
        <taxon>Pseudomonadota</taxon>
        <taxon>Alphaproteobacteria</taxon>
        <taxon>Hyphomicrobiales</taxon>
        <taxon>Methylobacteriaceae</taxon>
        <taxon>Methylobacterium</taxon>
    </lineage>
</organism>
<feature type="signal peptide" evidence="1">
    <location>
        <begin position="1"/>
        <end position="32"/>
    </location>
</feature>
<protein>
    <submittedName>
        <fullName evidence="2">DUF1223 domain-containing protein</fullName>
    </submittedName>
</protein>
<accession>A0A6L3SZJ2</accession>
<dbReference type="Pfam" id="PF06764">
    <property type="entry name" value="DUF1223"/>
    <property type="match status" value="1"/>
</dbReference>
<dbReference type="InterPro" id="IPR036249">
    <property type="entry name" value="Thioredoxin-like_sf"/>
</dbReference>
<proteinExistence type="predicted"/>
<evidence type="ECO:0000256" key="1">
    <source>
        <dbReference type="SAM" id="SignalP"/>
    </source>
</evidence>
<dbReference type="Proteomes" id="UP000474159">
    <property type="component" value="Unassembled WGS sequence"/>
</dbReference>
<dbReference type="PANTHER" id="PTHR36057">
    <property type="match status" value="1"/>
</dbReference>
<dbReference type="RefSeq" id="WP_151001502.1">
    <property type="nucleotide sequence ID" value="NZ_BPQY01000180.1"/>
</dbReference>
<comment type="caution">
    <text evidence="2">The sequence shown here is derived from an EMBL/GenBank/DDBJ whole genome shotgun (WGS) entry which is preliminary data.</text>
</comment>
<dbReference type="SUPFAM" id="SSF52833">
    <property type="entry name" value="Thioredoxin-like"/>
    <property type="match status" value="1"/>
</dbReference>
<keyword evidence="1" id="KW-0732">Signal</keyword>
<gene>
    <name evidence="2" type="ORF">F6X53_17630</name>
</gene>
<sequence length="254" mass="27154">MTSDAPRPRARLAAFLIGLGPALLPSACPAAAAEPLRAVVELFTSQGCAVCPPADQMLGELARRPGILALTFPVTYWDYLGWKDTLALAPFSERQRAYASARGERQVYTPQAVVNGGAVAVASDRPNVERILREARALNILRVPVASEEHGERIVVEIGADADPAARGEVWLIPVLRNRPVSVERGENKGRVVVYVNVARGLHRLGTWTGQPARFEALRSAARIGEADTYVIVVQSAAGGRPGRIWGAAKGPGL</sequence>
<evidence type="ECO:0000313" key="2">
    <source>
        <dbReference type="EMBL" id="KAB1077778.1"/>
    </source>
</evidence>
<keyword evidence="3" id="KW-1185">Reference proteome</keyword>
<dbReference type="PANTHER" id="PTHR36057:SF1">
    <property type="entry name" value="LIPOPROTEIN LIPID ATTACHMENT SITE-LIKE PROTEIN, PUTATIVE (DUF1223)-RELATED"/>
    <property type="match status" value="1"/>
</dbReference>
<dbReference type="InterPro" id="IPR010634">
    <property type="entry name" value="DUF1223"/>
</dbReference>
<name>A0A6L3SZJ2_9HYPH</name>
<feature type="chain" id="PRO_5026914442" evidence="1">
    <location>
        <begin position="33"/>
        <end position="254"/>
    </location>
</feature>